<keyword evidence="2" id="KW-0413">Isomerase</keyword>
<dbReference type="KEGG" id="fuv:JR347_17115"/>
<proteinExistence type="predicted"/>
<dbReference type="SUPFAM" id="SSF102735">
    <property type="entry name" value="Trigger factor ribosome-binding domain"/>
    <property type="match status" value="1"/>
</dbReference>
<dbReference type="Gene3D" id="3.30.70.1050">
    <property type="entry name" value="Trigger factor ribosome-binding domain"/>
    <property type="match status" value="1"/>
</dbReference>
<dbReference type="InterPro" id="IPR027304">
    <property type="entry name" value="Trigger_fact/SurA_dom_sf"/>
</dbReference>
<dbReference type="InterPro" id="IPR036611">
    <property type="entry name" value="Trigger_fac_ribosome-bd_sf"/>
</dbReference>
<reference evidence="2" key="1">
    <citation type="submission" date="2021-02" db="EMBL/GenBank/DDBJ databases">
        <title>Fulvivirga sp. S481 isolated from sea water.</title>
        <authorList>
            <person name="Bae S.S."/>
            <person name="Baek K."/>
        </authorList>
    </citation>
    <scope>NUCLEOTIDE SEQUENCE</scope>
    <source>
        <strain evidence="2">S481</strain>
    </source>
</reference>
<dbReference type="AlphaFoldDB" id="A0A974WHE7"/>
<evidence type="ECO:0000313" key="2">
    <source>
        <dbReference type="EMBL" id="QSE97282.1"/>
    </source>
</evidence>
<name>A0A974WHE7_9BACT</name>
<organism evidence="2 3">
    <name type="scientific">Fulvivirga lutea</name>
    <dbReference type="NCBI Taxonomy" id="2810512"/>
    <lineage>
        <taxon>Bacteria</taxon>
        <taxon>Pseudomonadati</taxon>
        <taxon>Bacteroidota</taxon>
        <taxon>Cytophagia</taxon>
        <taxon>Cytophagales</taxon>
        <taxon>Fulvivirgaceae</taxon>
        <taxon>Fulvivirga</taxon>
    </lineage>
</organism>
<sequence>MDISLDKKSSTEAIIKVKLNETDYQPKVEEKVKDYAKKANIKGFRPGKVPTGLIKKMYGKSILVEEVNNTLSQSINNYVKENNIQLIGEPLPDQEKSKNIDWDTQKEFEFEYEIGMVDDFKYDISSKVKVKSYTIELDKKGLNETLDNVKKQFGEVTNPEVSEEGDDLFGTFQEVDGDLSNESLLKWDNINKKEQKKFKGLKSGDSVEIEIHKLVNDIHDLMSLLDIGHDKAHDIKGKFTFTVKNVNRTVPATLNQDLFDKVFGKDVVKSESEFTEKVKQTVEENYKRESNLLLNRDIRDTLIKSTKIEVPEKFLKKWLLVTNEGKVTEEDIEKEFDEYVRSLKWDLLRNKISEDNEIKVEHADVKDRAKGMILSQLGGPAAAEQLKDHLDSFADNYLQAENGQNYMKVYNELREDKIMDLVKEKISVSDKKVNLEEFKKAAEN</sequence>
<dbReference type="InterPro" id="IPR037041">
    <property type="entry name" value="Trigger_fac_C_sf"/>
</dbReference>
<dbReference type="GO" id="GO:0044183">
    <property type="term" value="F:protein folding chaperone"/>
    <property type="evidence" value="ECO:0007669"/>
    <property type="project" value="TreeGrafter"/>
</dbReference>
<dbReference type="GO" id="GO:0015031">
    <property type="term" value="P:protein transport"/>
    <property type="evidence" value="ECO:0007669"/>
    <property type="project" value="InterPro"/>
</dbReference>
<dbReference type="GO" id="GO:0043022">
    <property type="term" value="F:ribosome binding"/>
    <property type="evidence" value="ECO:0007669"/>
    <property type="project" value="TreeGrafter"/>
</dbReference>
<dbReference type="GO" id="GO:0051083">
    <property type="term" value="P:'de novo' cotranslational protein folding"/>
    <property type="evidence" value="ECO:0007669"/>
    <property type="project" value="TreeGrafter"/>
</dbReference>
<dbReference type="GO" id="GO:0043335">
    <property type="term" value="P:protein unfolding"/>
    <property type="evidence" value="ECO:0007669"/>
    <property type="project" value="TreeGrafter"/>
</dbReference>
<dbReference type="GO" id="GO:0003755">
    <property type="term" value="F:peptidyl-prolyl cis-trans isomerase activity"/>
    <property type="evidence" value="ECO:0007669"/>
    <property type="project" value="UniProtKB-EC"/>
</dbReference>
<dbReference type="RefSeq" id="WP_205721793.1">
    <property type="nucleotide sequence ID" value="NZ_CP070608.1"/>
</dbReference>
<dbReference type="Proteomes" id="UP000662783">
    <property type="component" value="Chromosome"/>
</dbReference>
<dbReference type="EMBL" id="CP070608">
    <property type="protein sequence ID" value="QSE97282.1"/>
    <property type="molecule type" value="Genomic_DNA"/>
</dbReference>
<gene>
    <name evidence="2" type="primary">tig</name>
    <name evidence="2" type="ORF">JR347_17115</name>
</gene>
<dbReference type="Pfam" id="PF05697">
    <property type="entry name" value="Trigger_N"/>
    <property type="match status" value="1"/>
</dbReference>
<dbReference type="SUPFAM" id="SSF109998">
    <property type="entry name" value="Triger factor/SurA peptide-binding domain-like"/>
    <property type="match status" value="1"/>
</dbReference>
<dbReference type="InterPro" id="IPR008881">
    <property type="entry name" value="Trigger_fac_ribosome-bd_bac"/>
</dbReference>
<dbReference type="Gene3D" id="1.10.3120.10">
    <property type="entry name" value="Trigger factor, C-terminal domain"/>
    <property type="match status" value="1"/>
</dbReference>
<keyword evidence="3" id="KW-1185">Reference proteome</keyword>
<dbReference type="NCBIfam" id="TIGR00115">
    <property type="entry name" value="tig"/>
    <property type="match status" value="1"/>
</dbReference>
<feature type="domain" description="Trigger factor ribosome-binding bacterial" evidence="1">
    <location>
        <begin position="1"/>
        <end position="148"/>
    </location>
</feature>
<dbReference type="InterPro" id="IPR005215">
    <property type="entry name" value="Trig_fac"/>
</dbReference>
<dbReference type="PANTHER" id="PTHR30560:SF3">
    <property type="entry name" value="TRIGGER FACTOR-LIKE PROTEIN TIG, CHLOROPLASTIC"/>
    <property type="match status" value="1"/>
</dbReference>
<protein>
    <submittedName>
        <fullName evidence="2">Trigger factor</fullName>
        <ecNumber evidence="2">5.2.1.8</ecNumber>
    </submittedName>
</protein>
<evidence type="ECO:0000313" key="3">
    <source>
        <dbReference type="Proteomes" id="UP000662783"/>
    </source>
</evidence>
<dbReference type="PANTHER" id="PTHR30560">
    <property type="entry name" value="TRIGGER FACTOR CHAPERONE AND PEPTIDYL-PROLYL CIS/TRANS ISOMERASE"/>
    <property type="match status" value="1"/>
</dbReference>
<dbReference type="EC" id="5.2.1.8" evidence="2"/>
<accession>A0A974WHE7</accession>
<evidence type="ECO:0000259" key="1">
    <source>
        <dbReference type="Pfam" id="PF05697"/>
    </source>
</evidence>